<feature type="region of interest" description="Disordered" evidence="1">
    <location>
        <begin position="392"/>
        <end position="438"/>
    </location>
</feature>
<keyword evidence="2" id="KW-1133">Transmembrane helix</keyword>
<feature type="compositionally biased region" description="Polar residues" evidence="1">
    <location>
        <begin position="403"/>
        <end position="436"/>
    </location>
</feature>
<dbReference type="EMBL" id="CAJVPI010000886">
    <property type="protein sequence ID" value="CAG8580111.1"/>
    <property type="molecule type" value="Genomic_DNA"/>
</dbReference>
<evidence type="ECO:0000256" key="2">
    <source>
        <dbReference type="SAM" id="Phobius"/>
    </source>
</evidence>
<proteinExistence type="predicted"/>
<name>A0A9N9BXF8_9GLOM</name>
<sequence>MQLDEIFRRRRKTESTALVICRAFIMIMVIALLAGYMTLLIIDICNDVPILKTEARTVSGLRLPTIKLEFDYKFFLGCVLSYTNGTTTHFQDCDKYISPTTFNQSLNKFRVSFEPSLDLLAEDRDHPNGLLGIGLIYGVTDPTFNDTDISTIQTVIEYTDDSYDQLRKTLKMRDPELSNSLAASEVHSLFYRQVYLVTYSQSERQVLKKDLLSAFGIPTGTLHIPYVTAALEGGPLPLNMPGYGMMIVRPQTYVIRVEIEQRSNTVLSAFGLLGGIWSIAAGLYAFLLGRDSIRPWGCVQSYCCCFIRSTRSKLRESFEPVVPFQSSKKSSEESPGSSFQSEDTTESTKLTKLQDRLDALERFMQDYIVDTAYLDGLKEGKCPDRISAWLSGLGRRDGDGNKNAPNSTSTNTPEIPIQTVTSLPNPPSDSYYSSRPNAYASDLPERQAFQVESQSAQQGYDQHLGQPMSEFDQSLIMVNVDTHDNDARSTPMIYTAPQFYEEGSI</sequence>
<dbReference type="OrthoDB" id="2421077at2759"/>
<keyword evidence="2" id="KW-0472">Membrane</keyword>
<feature type="region of interest" description="Disordered" evidence="1">
    <location>
        <begin position="324"/>
        <end position="350"/>
    </location>
</feature>
<feature type="compositionally biased region" description="Low complexity" evidence="1">
    <location>
        <begin position="324"/>
        <end position="341"/>
    </location>
</feature>
<accession>A0A9N9BXF8</accession>
<organism evidence="3 4">
    <name type="scientific">Paraglomus brasilianum</name>
    <dbReference type="NCBI Taxonomy" id="144538"/>
    <lineage>
        <taxon>Eukaryota</taxon>
        <taxon>Fungi</taxon>
        <taxon>Fungi incertae sedis</taxon>
        <taxon>Mucoromycota</taxon>
        <taxon>Glomeromycotina</taxon>
        <taxon>Glomeromycetes</taxon>
        <taxon>Paraglomerales</taxon>
        <taxon>Paraglomeraceae</taxon>
        <taxon>Paraglomus</taxon>
    </lineage>
</organism>
<gene>
    <name evidence="3" type="ORF">PBRASI_LOCUS6572</name>
</gene>
<evidence type="ECO:0000313" key="4">
    <source>
        <dbReference type="Proteomes" id="UP000789739"/>
    </source>
</evidence>
<reference evidence="3" key="1">
    <citation type="submission" date="2021-06" db="EMBL/GenBank/DDBJ databases">
        <authorList>
            <person name="Kallberg Y."/>
            <person name="Tangrot J."/>
            <person name="Rosling A."/>
        </authorList>
    </citation>
    <scope>NUCLEOTIDE SEQUENCE</scope>
    <source>
        <strain evidence="3">BR232B</strain>
    </source>
</reference>
<comment type="caution">
    <text evidence="3">The sequence shown here is derived from an EMBL/GenBank/DDBJ whole genome shotgun (WGS) entry which is preliminary data.</text>
</comment>
<evidence type="ECO:0000313" key="3">
    <source>
        <dbReference type="EMBL" id="CAG8580111.1"/>
    </source>
</evidence>
<dbReference type="Proteomes" id="UP000789739">
    <property type="component" value="Unassembled WGS sequence"/>
</dbReference>
<feature type="transmembrane region" description="Helical" evidence="2">
    <location>
        <begin position="266"/>
        <end position="287"/>
    </location>
</feature>
<dbReference type="AlphaFoldDB" id="A0A9N9BXF8"/>
<keyword evidence="4" id="KW-1185">Reference proteome</keyword>
<protein>
    <submittedName>
        <fullName evidence="3">11356_t:CDS:1</fullName>
    </submittedName>
</protein>
<feature type="transmembrane region" description="Helical" evidence="2">
    <location>
        <begin position="20"/>
        <end position="42"/>
    </location>
</feature>
<evidence type="ECO:0000256" key="1">
    <source>
        <dbReference type="SAM" id="MobiDB-lite"/>
    </source>
</evidence>
<keyword evidence="2" id="KW-0812">Transmembrane</keyword>